<dbReference type="Proteomes" id="UP001465976">
    <property type="component" value="Unassembled WGS sequence"/>
</dbReference>
<proteinExistence type="predicted"/>
<evidence type="ECO:0000313" key="2">
    <source>
        <dbReference type="Proteomes" id="UP001465976"/>
    </source>
</evidence>
<keyword evidence="2" id="KW-1185">Reference proteome</keyword>
<comment type="caution">
    <text evidence="1">The sequence shown here is derived from an EMBL/GenBank/DDBJ whole genome shotgun (WGS) entry which is preliminary data.</text>
</comment>
<name>A0ABR3F439_9AGAR</name>
<accession>A0ABR3F439</accession>
<sequence>MTKLNEPVPQRDVSFYFAALETRTSMLTLHECDELTFDWPEPVHEARKIGPAELERMAARKMFLGDMFFCGLANSSPDEISERLKIWRLSPGLVAQEKVDKGVVARILTSEKTLDLINQDTLSSLVTTTIKISPEGGEYCIMYFLPT</sequence>
<gene>
    <name evidence="1" type="ORF">V5O48_011962</name>
</gene>
<protein>
    <submittedName>
        <fullName evidence="1">Uncharacterized protein</fullName>
    </submittedName>
</protein>
<evidence type="ECO:0000313" key="1">
    <source>
        <dbReference type="EMBL" id="KAL0569994.1"/>
    </source>
</evidence>
<dbReference type="EMBL" id="JBAHYK010001012">
    <property type="protein sequence ID" value="KAL0569994.1"/>
    <property type="molecule type" value="Genomic_DNA"/>
</dbReference>
<organism evidence="1 2">
    <name type="scientific">Marasmius crinis-equi</name>
    <dbReference type="NCBI Taxonomy" id="585013"/>
    <lineage>
        <taxon>Eukaryota</taxon>
        <taxon>Fungi</taxon>
        <taxon>Dikarya</taxon>
        <taxon>Basidiomycota</taxon>
        <taxon>Agaricomycotina</taxon>
        <taxon>Agaricomycetes</taxon>
        <taxon>Agaricomycetidae</taxon>
        <taxon>Agaricales</taxon>
        <taxon>Marasmiineae</taxon>
        <taxon>Marasmiaceae</taxon>
        <taxon>Marasmius</taxon>
    </lineage>
</organism>
<reference evidence="1 2" key="1">
    <citation type="submission" date="2024-02" db="EMBL/GenBank/DDBJ databases">
        <title>A draft genome for the cacao thread blight pathogen Marasmius crinis-equi.</title>
        <authorList>
            <person name="Cohen S.P."/>
            <person name="Baruah I.K."/>
            <person name="Amoako-Attah I."/>
            <person name="Bukari Y."/>
            <person name="Meinhardt L.W."/>
            <person name="Bailey B.A."/>
        </authorList>
    </citation>
    <scope>NUCLEOTIDE SEQUENCE [LARGE SCALE GENOMIC DNA]</scope>
    <source>
        <strain evidence="1 2">GH-76</strain>
    </source>
</reference>